<dbReference type="PANTHER" id="PTHR48049">
    <property type="entry name" value="GLYCOSYLTRANSFERASE"/>
    <property type="match status" value="1"/>
</dbReference>
<comment type="caution">
    <text evidence="3">The sequence shown here is derived from an EMBL/GenBank/DDBJ whole genome shotgun (WGS) entry which is preliminary data.</text>
</comment>
<dbReference type="GO" id="GO:0035251">
    <property type="term" value="F:UDP-glucosyltransferase activity"/>
    <property type="evidence" value="ECO:0007669"/>
    <property type="project" value="InterPro"/>
</dbReference>
<dbReference type="InterPro" id="IPR050481">
    <property type="entry name" value="UDP-glycosyltransf_plant"/>
</dbReference>
<comment type="similarity">
    <text evidence="1">Belongs to the UDP-glycosyltransferase family.</text>
</comment>
<feature type="chain" id="PRO_5043762382" evidence="2">
    <location>
        <begin position="21"/>
        <end position="148"/>
    </location>
</feature>
<sequence length="148" mass="16495">MHVVLLPWLAFGHMLPYLQLARFLAQGGDKVSFVSTHRNIQRLPKPPPHLSPFIDFVKLALPRVEEIPADAEATVDVRSEDIHYLEKAYDGLGPELGQFLRSYCADWILHDFASLAAAHRGRARNSNSLSIHRGSLVPGLPRLIIDAA</sequence>
<reference evidence="3 4" key="1">
    <citation type="submission" date="2022-03" db="EMBL/GenBank/DDBJ databases">
        <authorList>
            <person name="Nunn A."/>
            <person name="Chopra R."/>
            <person name="Nunn A."/>
            <person name="Contreras Garrido A."/>
        </authorList>
    </citation>
    <scope>NUCLEOTIDE SEQUENCE [LARGE SCALE GENOMIC DNA]</scope>
</reference>
<dbReference type="SUPFAM" id="SSF53756">
    <property type="entry name" value="UDP-Glycosyltransferase/glycogen phosphorylase"/>
    <property type="match status" value="1"/>
</dbReference>
<dbReference type="Gene3D" id="3.40.50.2000">
    <property type="entry name" value="Glycogen Phosphorylase B"/>
    <property type="match status" value="1"/>
</dbReference>
<evidence type="ECO:0000256" key="2">
    <source>
        <dbReference type="SAM" id="SignalP"/>
    </source>
</evidence>
<gene>
    <name evidence="3" type="ORF">TAV2_LOCUS4459</name>
</gene>
<proteinExistence type="inferred from homology"/>
<evidence type="ECO:0000313" key="3">
    <source>
        <dbReference type="EMBL" id="CAH2041480.1"/>
    </source>
</evidence>
<evidence type="ECO:0000256" key="1">
    <source>
        <dbReference type="ARBA" id="ARBA00009995"/>
    </source>
</evidence>
<dbReference type="PANTHER" id="PTHR48049:SF60">
    <property type="entry name" value="UDP-GLYCOSYLTRANSFERASE 91B1"/>
    <property type="match status" value="1"/>
</dbReference>
<dbReference type="EMBL" id="CAJVSB020000099">
    <property type="protein sequence ID" value="CAH2041480.1"/>
    <property type="molecule type" value="Genomic_DNA"/>
</dbReference>
<organism evidence="3 4">
    <name type="scientific">Thlaspi arvense</name>
    <name type="common">Field penny-cress</name>
    <dbReference type="NCBI Taxonomy" id="13288"/>
    <lineage>
        <taxon>Eukaryota</taxon>
        <taxon>Viridiplantae</taxon>
        <taxon>Streptophyta</taxon>
        <taxon>Embryophyta</taxon>
        <taxon>Tracheophyta</taxon>
        <taxon>Spermatophyta</taxon>
        <taxon>Magnoliopsida</taxon>
        <taxon>eudicotyledons</taxon>
        <taxon>Gunneridae</taxon>
        <taxon>Pentapetalae</taxon>
        <taxon>rosids</taxon>
        <taxon>malvids</taxon>
        <taxon>Brassicales</taxon>
        <taxon>Brassicaceae</taxon>
        <taxon>Thlaspideae</taxon>
        <taxon>Thlaspi</taxon>
    </lineage>
</organism>
<dbReference type="AlphaFoldDB" id="A0AAU9RFX8"/>
<feature type="signal peptide" evidence="2">
    <location>
        <begin position="1"/>
        <end position="20"/>
    </location>
</feature>
<name>A0AAU9RFX8_THLAR</name>
<dbReference type="Proteomes" id="UP000836841">
    <property type="component" value="Unassembled WGS sequence"/>
</dbReference>
<keyword evidence="4" id="KW-1185">Reference proteome</keyword>
<keyword evidence="2" id="KW-0732">Signal</keyword>
<evidence type="ECO:0000313" key="4">
    <source>
        <dbReference type="Proteomes" id="UP000836841"/>
    </source>
</evidence>
<protein>
    <submittedName>
        <fullName evidence="3">Uncharacterized protein</fullName>
    </submittedName>
</protein>
<accession>A0AAU9RFX8</accession>